<evidence type="ECO:0000313" key="5">
    <source>
        <dbReference type="Proteomes" id="UP000030688"/>
    </source>
</evidence>
<feature type="transmembrane region" description="Helical" evidence="2">
    <location>
        <begin position="274"/>
        <end position="296"/>
    </location>
</feature>
<dbReference type="OrthoDB" id="379157at2759"/>
<dbReference type="NCBIfam" id="TIGR01477">
    <property type="entry name" value="RIFIN"/>
    <property type="match status" value="1"/>
</dbReference>
<organism evidence="4 5">
    <name type="scientific">Plasmodium falciparum (isolate 7G8)</name>
    <dbReference type="NCBI Taxonomy" id="57266"/>
    <lineage>
        <taxon>Eukaryota</taxon>
        <taxon>Sar</taxon>
        <taxon>Alveolata</taxon>
        <taxon>Apicomplexa</taxon>
        <taxon>Aconoidasida</taxon>
        <taxon>Haemosporida</taxon>
        <taxon>Plasmodiidae</taxon>
        <taxon>Plasmodium</taxon>
        <taxon>Plasmodium (Laverania)</taxon>
    </lineage>
</organism>
<protein>
    <recommendedName>
        <fullName evidence="6">Rifin</fullName>
    </recommendedName>
</protein>
<evidence type="ECO:0000313" key="4">
    <source>
        <dbReference type="EMBL" id="EUR78023.1"/>
    </source>
</evidence>
<dbReference type="AlphaFoldDB" id="W7F6F9"/>
<feature type="chain" id="PRO_5004894650" description="Rifin" evidence="3">
    <location>
        <begin position="22"/>
        <end position="316"/>
    </location>
</feature>
<evidence type="ECO:0000256" key="1">
    <source>
        <dbReference type="SAM" id="Coils"/>
    </source>
</evidence>
<keyword evidence="2" id="KW-0812">Transmembrane</keyword>
<proteinExistence type="predicted"/>
<dbReference type="InterPro" id="IPR006373">
    <property type="entry name" value="VSA_Rifin"/>
</dbReference>
<keyword evidence="1" id="KW-0175">Coiled coil</keyword>
<evidence type="ECO:0008006" key="6">
    <source>
        <dbReference type="Google" id="ProtNLM"/>
    </source>
</evidence>
<name>W7F6F9_PLAF8</name>
<gene>
    <name evidence="4" type="ORF">PFBG_00877</name>
</gene>
<evidence type="ECO:0000256" key="3">
    <source>
        <dbReference type="SAM" id="SignalP"/>
    </source>
</evidence>
<dbReference type="Pfam" id="PF02009">
    <property type="entry name" value="RIFIN"/>
    <property type="match status" value="1"/>
</dbReference>
<dbReference type="VEuPathDB" id="PlasmoDB:Pf7G8_050006100"/>
<keyword evidence="3" id="KW-0732">Signal</keyword>
<evidence type="ECO:0000256" key="2">
    <source>
        <dbReference type="SAM" id="Phobius"/>
    </source>
</evidence>
<keyword evidence="2" id="KW-1133">Transmembrane helix</keyword>
<feature type="signal peptide" evidence="3">
    <location>
        <begin position="1"/>
        <end position="21"/>
    </location>
</feature>
<dbReference type="Proteomes" id="UP000030688">
    <property type="component" value="Unassembled WGS sequence"/>
</dbReference>
<accession>W7F6F9</accession>
<sequence length="316" mass="34996">MKLHCSKILLFSLQLNILITSSYVNNKNKPYITPHTSAITSRVLNECDLYMPNYDKDADMKSVKENFDRQSSRRFEEYEERIQEKRRKCKEQCDKDIQEIILKDKIDKSLEEKVEQGCLKCGCGLGGVAACVGIIGPVSVSMWEIGAKAMAIKAAEQSVIDAGVNAAIAQIKTSSLFSRPLLVVEWSKFIKAPNYGTVEGLVEAVREAMASIGNPCPSADRTMDRVCSGILHSSNHWLDPVVNAGQKAATAKSATAKTAELAKVGDTSYAAYSAIGYSVTAILIIVLVMVIIYLILRYRRKKKMNKKAQYTKLLNQ</sequence>
<reference evidence="4 5" key="2">
    <citation type="submission" date="2013-02" db="EMBL/GenBank/DDBJ databases">
        <title>The Genome Sequence of Plasmodium falciparum 7G8.</title>
        <authorList>
            <consortium name="The Broad Institute Genome Sequencing Platform"/>
            <consortium name="The Broad Institute Genome Sequencing Center for Infectious Disease"/>
            <person name="Neafsey D."/>
            <person name="Cheeseman I."/>
            <person name="Volkman S."/>
            <person name="Adams J."/>
            <person name="Walker B."/>
            <person name="Young S.K."/>
            <person name="Zeng Q."/>
            <person name="Gargeya S."/>
            <person name="Fitzgerald M."/>
            <person name="Haas B."/>
            <person name="Abouelleil A."/>
            <person name="Alvarado L."/>
            <person name="Arachchi H.M."/>
            <person name="Berlin A.M."/>
            <person name="Chapman S.B."/>
            <person name="Dewar J."/>
            <person name="Goldberg J."/>
            <person name="Griggs A."/>
            <person name="Gujja S."/>
            <person name="Hansen M."/>
            <person name="Howarth C."/>
            <person name="Imamovic A."/>
            <person name="Larimer J."/>
            <person name="McCowan C."/>
            <person name="Murphy C."/>
            <person name="Neiman D."/>
            <person name="Pearson M."/>
            <person name="Priest M."/>
            <person name="Roberts A."/>
            <person name="Saif S."/>
            <person name="Shea T."/>
            <person name="Sisk P."/>
            <person name="Sykes S."/>
            <person name="Wortman J."/>
            <person name="Nusbaum C."/>
            <person name="Birren B."/>
        </authorList>
    </citation>
    <scope>NUCLEOTIDE SEQUENCE [LARGE SCALE GENOMIC DNA]</scope>
    <source>
        <strain evidence="4 5">7G8</strain>
    </source>
</reference>
<reference evidence="5" key="1">
    <citation type="submission" date="2007-11" db="EMBL/GenBank/DDBJ databases">
        <authorList>
            <consortium name="The Broad Institute Genome Sequencing Platform"/>
            <person name="Volkman S.K."/>
            <person name="Daily J.P."/>
            <person name="Sarr O."/>
            <person name="Ndiaye D."/>
            <person name="Ndir O."/>
            <person name="Mboup S."/>
            <person name="Lukens A."/>
            <person name="Stange-Thomann N."/>
            <person name="Mauceli E."/>
            <person name="Gnerre S."/>
            <person name="Jaffe D."/>
            <person name="Zainoun J."/>
            <person name="Wiegand R.C."/>
            <person name="Birren B."/>
            <person name="Galagan J."/>
            <person name="Lander E."/>
            <person name="Wirth D.F."/>
        </authorList>
    </citation>
    <scope>NUCLEOTIDE SEQUENCE [LARGE SCALE GENOMIC DNA]</scope>
    <source>
        <strain evidence="5">7G8</strain>
    </source>
</reference>
<dbReference type="EMBL" id="KE123591">
    <property type="protein sequence ID" value="EUR78023.1"/>
    <property type="molecule type" value="Genomic_DNA"/>
</dbReference>
<keyword evidence="2" id="KW-0472">Membrane</keyword>
<feature type="coiled-coil region" evidence="1">
    <location>
        <begin position="68"/>
        <end position="95"/>
    </location>
</feature>